<organism evidence="6 7">
    <name type="scientific">Coprococcus comes</name>
    <dbReference type="NCBI Taxonomy" id="410072"/>
    <lineage>
        <taxon>Bacteria</taxon>
        <taxon>Bacillati</taxon>
        <taxon>Bacillota</taxon>
        <taxon>Clostridia</taxon>
        <taxon>Lachnospirales</taxon>
        <taxon>Lachnospiraceae</taxon>
        <taxon>Coprococcus</taxon>
    </lineage>
</organism>
<dbReference type="InterPro" id="IPR003593">
    <property type="entry name" value="AAA+_ATPase"/>
</dbReference>
<name>A0A173S1A3_9FIRM</name>
<dbReference type="EC" id="3.6.3.-" evidence="6"/>
<keyword evidence="4 6" id="KW-0067">ATP-binding</keyword>
<dbReference type="InterPro" id="IPR050319">
    <property type="entry name" value="ABC_transp_ATP-bind"/>
</dbReference>
<evidence type="ECO:0000313" key="7">
    <source>
        <dbReference type="Proteomes" id="UP000095727"/>
    </source>
</evidence>
<keyword evidence="2" id="KW-0813">Transport</keyword>
<dbReference type="AlphaFoldDB" id="A0A173S1A3"/>
<dbReference type="InterPro" id="IPR027417">
    <property type="entry name" value="P-loop_NTPase"/>
</dbReference>
<dbReference type="Gene3D" id="3.40.50.300">
    <property type="entry name" value="P-loop containing nucleotide triphosphate hydrolases"/>
    <property type="match status" value="1"/>
</dbReference>
<dbReference type="EMBL" id="CYXR01000006">
    <property type="protein sequence ID" value="CUM84194.1"/>
    <property type="molecule type" value="Genomic_DNA"/>
</dbReference>
<evidence type="ECO:0000256" key="2">
    <source>
        <dbReference type="ARBA" id="ARBA00022448"/>
    </source>
</evidence>
<keyword evidence="3" id="KW-0547">Nucleotide-binding</keyword>
<gene>
    <name evidence="6" type="primary">gsiA_8</name>
    <name evidence="6" type="ORF">ERS852574_01051</name>
</gene>
<dbReference type="GO" id="GO:0055085">
    <property type="term" value="P:transmembrane transport"/>
    <property type="evidence" value="ECO:0007669"/>
    <property type="project" value="UniProtKB-ARBA"/>
</dbReference>
<dbReference type="InterPro" id="IPR013563">
    <property type="entry name" value="Oligopep_ABC_C"/>
</dbReference>
<evidence type="ECO:0000259" key="5">
    <source>
        <dbReference type="PROSITE" id="PS50893"/>
    </source>
</evidence>
<dbReference type="Pfam" id="PF00005">
    <property type="entry name" value="ABC_tran"/>
    <property type="match status" value="1"/>
</dbReference>
<evidence type="ECO:0000256" key="1">
    <source>
        <dbReference type="ARBA" id="ARBA00005417"/>
    </source>
</evidence>
<evidence type="ECO:0000256" key="3">
    <source>
        <dbReference type="ARBA" id="ARBA00022741"/>
    </source>
</evidence>
<dbReference type="InterPro" id="IPR003439">
    <property type="entry name" value="ABC_transporter-like_ATP-bd"/>
</dbReference>
<feature type="domain" description="ABC transporter" evidence="5">
    <location>
        <begin position="10"/>
        <end position="260"/>
    </location>
</feature>
<dbReference type="CDD" id="cd03257">
    <property type="entry name" value="ABC_NikE_OppD_transporters"/>
    <property type="match status" value="1"/>
</dbReference>
<reference evidence="6 7" key="1">
    <citation type="submission" date="2015-09" db="EMBL/GenBank/DDBJ databases">
        <authorList>
            <consortium name="Pathogen Informatics"/>
        </authorList>
    </citation>
    <scope>NUCLEOTIDE SEQUENCE [LARGE SCALE GENOMIC DNA]</scope>
    <source>
        <strain evidence="6 7">2789STDY5834962</strain>
    </source>
</reference>
<dbReference type="GO" id="GO:0005524">
    <property type="term" value="F:ATP binding"/>
    <property type="evidence" value="ECO:0007669"/>
    <property type="project" value="UniProtKB-KW"/>
</dbReference>
<dbReference type="Proteomes" id="UP000095727">
    <property type="component" value="Unassembled WGS sequence"/>
</dbReference>
<dbReference type="PANTHER" id="PTHR43776">
    <property type="entry name" value="TRANSPORT ATP-BINDING PROTEIN"/>
    <property type="match status" value="1"/>
</dbReference>
<accession>A0A173S1A3</accession>
<dbReference type="PROSITE" id="PS00211">
    <property type="entry name" value="ABC_TRANSPORTER_1"/>
    <property type="match status" value="1"/>
</dbReference>
<keyword evidence="6" id="KW-0378">Hydrolase</keyword>
<dbReference type="FunFam" id="3.40.50.300:FF:000016">
    <property type="entry name" value="Oligopeptide ABC transporter ATP-binding component"/>
    <property type="match status" value="1"/>
</dbReference>
<sequence>MGEKQDDIILKVDHLTKTFQVKSPRLFEKPLALNAVNDVSFEVKRGETIGVIGESGCGKSTLGKAILQLIPATSGDVIYNGQSLMKLNQKEMNELRKEINMVFQDPYSSLDPRMTTGELIEEPMIIHNIGTPEERKKRVIELLKLVGLDYYHSIRYPHEFSGGQRQRINIARALSMDIKLLVCDEPVSALDVSVQAQVLNLLKKLKDELGLTYIFISHDLSVVKYISDRIIIMYLGRIMEIGDAKEIYANPAHPYTKALFSAIPPVSPYEKKETIELKGEIPSPLNMPPGCPFGNRCPFCTDVCKQSVPELKAIGDNHEVACVRYQKGEIS</sequence>
<dbReference type="InterPro" id="IPR017871">
    <property type="entry name" value="ABC_transporter-like_CS"/>
</dbReference>
<evidence type="ECO:0000256" key="4">
    <source>
        <dbReference type="ARBA" id="ARBA00022840"/>
    </source>
</evidence>
<dbReference type="PROSITE" id="PS50893">
    <property type="entry name" value="ABC_TRANSPORTER_2"/>
    <property type="match status" value="1"/>
</dbReference>
<dbReference type="Pfam" id="PF08352">
    <property type="entry name" value="oligo_HPY"/>
    <property type="match status" value="1"/>
</dbReference>
<comment type="similarity">
    <text evidence="1">Belongs to the ABC transporter superfamily.</text>
</comment>
<evidence type="ECO:0000313" key="6">
    <source>
        <dbReference type="EMBL" id="CUM84194.1"/>
    </source>
</evidence>
<dbReference type="SUPFAM" id="SSF52540">
    <property type="entry name" value="P-loop containing nucleoside triphosphate hydrolases"/>
    <property type="match status" value="1"/>
</dbReference>
<dbReference type="GO" id="GO:0016887">
    <property type="term" value="F:ATP hydrolysis activity"/>
    <property type="evidence" value="ECO:0007669"/>
    <property type="project" value="InterPro"/>
</dbReference>
<dbReference type="GO" id="GO:0015833">
    <property type="term" value="P:peptide transport"/>
    <property type="evidence" value="ECO:0007669"/>
    <property type="project" value="InterPro"/>
</dbReference>
<protein>
    <submittedName>
        <fullName evidence="6">Glutathione import ATP-binding protein GsiA</fullName>
        <ecNumber evidence="6">3.6.3.-</ecNumber>
    </submittedName>
</protein>
<dbReference type="NCBIfam" id="TIGR01727">
    <property type="entry name" value="oligo_HPY"/>
    <property type="match status" value="1"/>
</dbReference>
<dbReference type="SMART" id="SM00382">
    <property type="entry name" value="AAA"/>
    <property type="match status" value="1"/>
</dbReference>
<proteinExistence type="inferred from homology"/>
<dbReference type="RefSeq" id="WP_055156034.1">
    <property type="nucleotide sequence ID" value="NZ_CYXR01000006.1"/>
</dbReference>